<dbReference type="FunFam" id="3.90.226.10:FF:000009">
    <property type="entry name" value="Carnitinyl-CoA dehydratase"/>
    <property type="match status" value="1"/>
</dbReference>
<dbReference type="GO" id="GO:0016836">
    <property type="term" value="F:hydro-lyase activity"/>
    <property type="evidence" value="ECO:0007669"/>
    <property type="project" value="UniProtKB-ARBA"/>
</dbReference>
<dbReference type="OrthoDB" id="9775794at2"/>
<dbReference type="Proteomes" id="UP000064939">
    <property type="component" value="Chromosome"/>
</dbReference>
<dbReference type="Gene3D" id="1.10.12.10">
    <property type="entry name" value="Lyase 2-enoyl-coa Hydratase, Chain A, domain 2"/>
    <property type="match status" value="1"/>
</dbReference>
<comment type="similarity">
    <text evidence="1 3">Belongs to the enoyl-CoA hydratase/isomerase family.</text>
</comment>
<evidence type="ECO:0000256" key="1">
    <source>
        <dbReference type="ARBA" id="ARBA00005254"/>
    </source>
</evidence>
<dbReference type="Gene3D" id="3.90.226.10">
    <property type="entry name" value="2-enoyl-CoA Hydratase, Chain A, domain 1"/>
    <property type="match status" value="1"/>
</dbReference>
<dbReference type="EMBL" id="CP012808">
    <property type="protein sequence ID" value="ALH96469.1"/>
    <property type="molecule type" value="Genomic_DNA"/>
</dbReference>
<dbReference type="Pfam" id="PF00378">
    <property type="entry name" value="ECH_1"/>
    <property type="match status" value="1"/>
</dbReference>
<accession>A0A0N9W3P8</accession>
<dbReference type="KEGG" id="aei:AOY20_13465"/>
<evidence type="ECO:0000256" key="3">
    <source>
        <dbReference type="RuleBase" id="RU003707"/>
    </source>
</evidence>
<dbReference type="RefSeq" id="WP_054582348.1">
    <property type="nucleotide sequence ID" value="NZ_CP012808.1"/>
</dbReference>
<sequence length="259" mass="28065">MENTQILKLDIQNNGVAIVEIHRPEARNALNLELRQALSETFQELSTNDAVRSIVITGGDKVFAAGADIKDFTTATTSQMYLRHTEQYWQSIVDCPKPIIAAVNGYALGGGCELAMHADIIVAGKSAKFGQPEVKLGLMPGAGGTQRLLRAIGKFQTMLLVLSGKFIGAEEANRMGLVSEVVEDENTISHALELAATIASFSPIAVQQIKEVTNLGQDLSLQGALALERKAFQILFDTKDQKEGVNAFFEKRSPNYTGK</sequence>
<dbReference type="InterPro" id="IPR001753">
    <property type="entry name" value="Enoyl-CoA_hydra/iso"/>
</dbReference>
<evidence type="ECO:0000313" key="4">
    <source>
        <dbReference type="EMBL" id="ALH96469.1"/>
    </source>
</evidence>
<gene>
    <name evidence="4" type="ORF">AOY20_13465</name>
</gene>
<dbReference type="PANTHER" id="PTHR11941">
    <property type="entry name" value="ENOYL-COA HYDRATASE-RELATED"/>
    <property type="match status" value="1"/>
</dbReference>
<dbReference type="AlphaFoldDB" id="A0A0N9W3P8"/>
<dbReference type="GO" id="GO:0006635">
    <property type="term" value="P:fatty acid beta-oxidation"/>
    <property type="evidence" value="ECO:0007669"/>
    <property type="project" value="TreeGrafter"/>
</dbReference>
<keyword evidence="5" id="KW-1185">Reference proteome</keyword>
<keyword evidence="2" id="KW-0456">Lyase</keyword>
<proteinExistence type="inferred from homology"/>
<dbReference type="CDD" id="cd06558">
    <property type="entry name" value="crotonase-like"/>
    <property type="match status" value="1"/>
</dbReference>
<dbReference type="InterPro" id="IPR014748">
    <property type="entry name" value="Enoyl-CoA_hydra_C"/>
</dbReference>
<dbReference type="PANTHER" id="PTHR11941:SF54">
    <property type="entry name" value="ENOYL-COA HYDRATASE, MITOCHONDRIAL"/>
    <property type="match status" value="1"/>
</dbReference>
<reference evidence="4 5" key="1">
    <citation type="journal article" date="2015" name="Int. J. Syst. Evol. Microbiol.">
        <title>Acinetobacter equi sp. nov. isolated from horse faeces.</title>
        <authorList>
            <person name="Poppel M.T."/>
            <person name="Skiebe E."/>
            <person name="Laue M."/>
            <person name="Bergmann H."/>
            <person name="Ebersberger I."/>
            <person name="Garn T."/>
            <person name="Fruth A."/>
            <person name="Baumgardt S."/>
            <person name="Busse H.J."/>
            <person name="Wilharm G."/>
        </authorList>
    </citation>
    <scope>NUCLEOTIDE SEQUENCE [LARGE SCALE GENOMIC DNA]</scope>
    <source>
        <strain evidence="4 5">114</strain>
    </source>
</reference>
<evidence type="ECO:0000313" key="5">
    <source>
        <dbReference type="Proteomes" id="UP000064939"/>
    </source>
</evidence>
<evidence type="ECO:0000256" key="2">
    <source>
        <dbReference type="ARBA" id="ARBA00023239"/>
    </source>
</evidence>
<dbReference type="FunFam" id="1.10.12.10:FF:000001">
    <property type="entry name" value="Probable enoyl-CoA hydratase, mitochondrial"/>
    <property type="match status" value="1"/>
</dbReference>
<protein>
    <submittedName>
        <fullName evidence="4">Enoyl-CoA hydratase</fullName>
    </submittedName>
</protein>
<dbReference type="InterPro" id="IPR018376">
    <property type="entry name" value="Enoyl-CoA_hyd/isom_CS"/>
</dbReference>
<organism evidence="4 5">
    <name type="scientific">Acinetobacter equi</name>
    <dbReference type="NCBI Taxonomy" id="1324350"/>
    <lineage>
        <taxon>Bacteria</taxon>
        <taxon>Pseudomonadati</taxon>
        <taxon>Pseudomonadota</taxon>
        <taxon>Gammaproteobacteria</taxon>
        <taxon>Moraxellales</taxon>
        <taxon>Moraxellaceae</taxon>
        <taxon>Acinetobacter</taxon>
    </lineage>
</organism>
<dbReference type="NCBIfam" id="NF006007">
    <property type="entry name" value="PRK08138.1"/>
    <property type="match status" value="1"/>
</dbReference>
<dbReference type="InterPro" id="IPR029045">
    <property type="entry name" value="ClpP/crotonase-like_dom_sf"/>
</dbReference>
<dbReference type="STRING" id="1324350.AOY20_13465"/>
<name>A0A0N9W3P8_9GAMM</name>
<dbReference type="SUPFAM" id="SSF52096">
    <property type="entry name" value="ClpP/crotonase"/>
    <property type="match status" value="1"/>
</dbReference>
<dbReference type="PROSITE" id="PS00166">
    <property type="entry name" value="ENOYL_COA_HYDRATASE"/>
    <property type="match status" value="1"/>
</dbReference>